<feature type="binding site" evidence="2">
    <location>
        <position position="202"/>
    </location>
    <ligand>
        <name>Mn(2+)</name>
        <dbReference type="ChEBI" id="CHEBI:29035"/>
        <label>2</label>
    </ligand>
</feature>
<dbReference type="GO" id="GO:0005737">
    <property type="term" value="C:cytoplasm"/>
    <property type="evidence" value="ECO:0007669"/>
    <property type="project" value="TreeGrafter"/>
</dbReference>
<feature type="binding site" evidence="2">
    <location>
        <position position="178"/>
    </location>
    <ligand>
        <name>Mn(2+)</name>
        <dbReference type="ChEBI" id="CHEBI:29035"/>
        <label>2</label>
    </ligand>
</feature>
<accession>A0A6I1EPI7</accession>
<reference evidence="4 5" key="1">
    <citation type="submission" date="2019-10" db="EMBL/GenBank/DDBJ databases">
        <title>Genome diversity of Sutterella seckii.</title>
        <authorList>
            <person name="Chaplin A.V."/>
            <person name="Sokolova S.R."/>
            <person name="Mosin K.A."/>
            <person name="Ivanova E.L."/>
            <person name="Kochetkova T.O."/>
            <person name="Goltsov A.Y."/>
            <person name="Trofimov D.Y."/>
            <person name="Efimov B.A."/>
        </authorList>
    </citation>
    <scope>NUCLEOTIDE SEQUENCE [LARGE SCALE GENOMIC DNA]</scope>
    <source>
        <strain evidence="4 5">ASD393</strain>
    </source>
</reference>
<evidence type="ECO:0000256" key="2">
    <source>
        <dbReference type="PIRSR" id="PIRSR005962-1"/>
    </source>
</evidence>
<dbReference type="OrthoDB" id="9777385at2"/>
<feature type="binding site" evidence="2">
    <location>
        <position position="144"/>
    </location>
    <ligand>
        <name>Mn(2+)</name>
        <dbReference type="ChEBI" id="CHEBI:29035"/>
        <label>2</label>
    </ligand>
</feature>
<comment type="cofactor">
    <cofactor evidence="2">
        <name>Mn(2+)</name>
        <dbReference type="ChEBI" id="CHEBI:29035"/>
    </cofactor>
    <text evidence="2">The Mn(2+) ion enhances activity.</text>
</comment>
<evidence type="ECO:0000259" key="3">
    <source>
        <dbReference type="Pfam" id="PF07687"/>
    </source>
</evidence>
<sequence length="425" mass="45668">MSCLCKYHDELISTRRHLHTMPEEGWSEFTTTAYIVEKLRKLGYEVLMGKKVINPDNCLGRSQKVVEAGLAYARKNGVSEELLKEMDGLTGCVGVMDTGRPGPTLAIRFDIDCVPVTESTDADHIPAKEGFCSTRPGLMHACGHDAHTSTGLAVAHWFADHKDEMKGKLKILFQPAEEGVRGAAGMAASGIVDDADYFLGAHIAMMCKTGELSVKPYGFLCTTKLDVTYTGRPAHAGVEPNAGRNAMAAACNAFVQLLGIARHGSGMTRINVGQLIAGEGRNVIPSHALMKMEVRGETGDINQYMYDAAVAIIKGCAISQGCEYKIEKMGEAVDLTNDEELVDVLTKAGEAVEGMTVRKDPMNFGGSEDATILARRVQAHGGKAALFVIGANRPSGHHTSKFDIDEKALDQGLAVWTNAVKEILG</sequence>
<dbReference type="Gene3D" id="3.40.630.10">
    <property type="entry name" value="Zn peptidases"/>
    <property type="match status" value="2"/>
</dbReference>
<dbReference type="InterPro" id="IPR017439">
    <property type="entry name" value="Amidohydrolase"/>
</dbReference>
<keyword evidence="1 4" id="KW-0378">Hydrolase</keyword>
<feature type="domain" description="Peptidase M20 dimerisation" evidence="3">
    <location>
        <begin position="226"/>
        <end position="300"/>
    </location>
</feature>
<dbReference type="EMBL" id="WEHX01000059">
    <property type="protein sequence ID" value="KAB7657244.1"/>
    <property type="molecule type" value="Genomic_DNA"/>
</dbReference>
<proteinExistence type="predicted"/>
<dbReference type="NCBIfam" id="TIGR01891">
    <property type="entry name" value="amidohydrolases"/>
    <property type="match status" value="1"/>
</dbReference>
<keyword evidence="2" id="KW-0479">Metal-binding</keyword>
<dbReference type="GO" id="GO:0046872">
    <property type="term" value="F:metal ion binding"/>
    <property type="evidence" value="ECO:0007669"/>
    <property type="project" value="UniProtKB-KW"/>
</dbReference>
<evidence type="ECO:0000313" key="4">
    <source>
        <dbReference type="EMBL" id="KAB7657244.1"/>
    </source>
</evidence>
<dbReference type="InterPro" id="IPR002933">
    <property type="entry name" value="Peptidase_M20"/>
</dbReference>
<dbReference type="InterPro" id="IPR052030">
    <property type="entry name" value="Peptidase_M20/M20A_hydrolases"/>
</dbReference>
<name>A0A6I1EPI7_9BURK</name>
<feature type="binding site" evidence="2">
    <location>
        <position position="142"/>
    </location>
    <ligand>
        <name>Mn(2+)</name>
        <dbReference type="ChEBI" id="CHEBI:29035"/>
        <label>2</label>
    </ligand>
</feature>
<dbReference type="Proteomes" id="UP000430564">
    <property type="component" value="Unassembled WGS sequence"/>
</dbReference>
<dbReference type="PANTHER" id="PTHR30575">
    <property type="entry name" value="PEPTIDASE M20"/>
    <property type="match status" value="1"/>
</dbReference>
<comment type="caution">
    <text evidence="4">The sequence shown here is derived from an EMBL/GenBank/DDBJ whole genome shotgun (WGS) entry which is preliminary data.</text>
</comment>
<feature type="binding site" evidence="2">
    <location>
        <position position="398"/>
    </location>
    <ligand>
        <name>Mn(2+)</name>
        <dbReference type="ChEBI" id="CHEBI:29035"/>
        <label>2</label>
    </ligand>
</feature>
<dbReference type="SUPFAM" id="SSF53187">
    <property type="entry name" value="Zn-dependent exopeptidases"/>
    <property type="match status" value="1"/>
</dbReference>
<evidence type="ECO:0000313" key="5">
    <source>
        <dbReference type="Proteomes" id="UP000430564"/>
    </source>
</evidence>
<organism evidence="4 5">
    <name type="scientific">Sutterella seckii</name>
    <dbReference type="NCBI Taxonomy" id="1944635"/>
    <lineage>
        <taxon>Bacteria</taxon>
        <taxon>Pseudomonadati</taxon>
        <taxon>Pseudomonadota</taxon>
        <taxon>Betaproteobacteria</taxon>
        <taxon>Burkholderiales</taxon>
        <taxon>Sutterellaceae</taxon>
        <taxon>Sutterella</taxon>
    </lineage>
</organism>
<dbReference type="GO" id="GO:0016805">
    <property type="term" value="F:dipeptidase activity"/>
    <property type="evidence" value="ECO:0007669"/>
    <property type="project" value="TreeGrafter"/>
</dbReference>
<dbReference type="PIRSF" id="PIRSF005962">
    <property type="entry name" value="Pept_M20D_amidohydro"/>
    <property type="match status" value="1"/>
</dbReference>
<dbReference type="SUPFAM" id="SSF55031">
    <property type="entry name" value="Bacterial exopeptidase dimerisation domain"/>
    <property type="match status" value="1"/>
</dbReference>
<protein>
    <submittedName>
        <fullName evidence="4">M20 family metallo-hydrolase</fullName>
    </submittedName>
</protein>
<evidence type="ECO:0000256" key="1">
    <source>
        <dbReference type="ARBA" id="ARBA00022801"/>
    </source>
</evidence>
<dbReference type="AlphaFoldDB" id="A0A6I1EPI7"/>
<dbReference type="Pfam" id="PF01546">
    <property type="entry name" value="Peptidase_M20"/>
    <property type="match status" value="1"/>
</dbReference>
<dbReference type="RefSeq" id="WP_152158668.1">
    <property type="nucleotide sequence ID" value="NZ_WEHX01000059.1"/>
</dbReference>
<dbReference type="InterPro" id="IPR011650">
    <property type="entry name" value="Peptidase_M20_dimer"/>
</dbReference>
<keyword evidence="2" id="KW-0464">Manganese</keyword>
<dbReference type="GO" id="GO:0046657">
    <property type="term" value="P:folic acid catabolic process"/>
    <property type="evidence" value="ECO:0007669"/>
    <property type="project" value="TreeGrafter"/>
</dbReference>
<gene>
    <name evidence="4" type="ORF">GBM95_08305</name>
</gene>
<dbReference type="Pfam" id="PF07687">
    <property type="entry name" value="M20_dimer"/>
    <property type="match status" value="1"/>
</dbReference>
<dbReference type="GO" id="GO:0071713">
    <property type="term" value="F:para-aminobenzoyl-glutamate hydrolase activity"/>
    <property type="evidence" value="ECO:0007669"/>
    <property type="project" value="TreeGrafter"/>
</dbReference>
<dbReference type="InterPro" id="IPR036264">
    <property type="entry name" value="Bact_exopeptidase_dim_dom"/>
</dbReference>
<dbReference type="PANTHER" id="PTHR30575:SF3">
    <property type="entry name" value="PEPTIDASE M20 DIMERISATION DOMAIN-CONTAINING PROTEIN"/>
    <property type="match status" value="1"/>
</dbReference>